<proteinExistence type="predicted"/>
<dbReference type="SUPFAM" id="SSF63411">
    <property type="entry name" value="LuxS/MPP-like metallohydrolase"/>
    <property type="match status" value="2"/>
</dbReference>
<evidence type="ECO:0000259" key="1">
    <source>
        <dbReference type="Pfam" id="PF00675"/>
    </source>
</evidence>
<reference evidence="3" key="1">
    <citation type="submission" date="2018-05" db="EMBL/GenBank/DDBJ databases">
        <authorList>
            <person name="Lanie J.A."/>
            <person name="Ng W.-L."/>
            <person name="Kazmierczak K.M."/>
            <person name="Andrzejewski T.M."/>
            <person name="Davidsen T.M."/>
            <person name="Wayne K.J."/>
            <person name="Tettelin H."/>
            <person name="Glass J.I."/>
            <person name="Rusch D."/>
            <person name="Podicherti R."/>
            <person name="Tsui H.-C.T."/>
            <person name="Winkler M.E."/>
        </authorList>
    </citation>
    <scope>NUCLEOTIDE SEQUENCE</scope>
</reference>
<accession>A0A382A3I1</accession>
<organism evidence="3">
    <name type="scientific">marine metagenome</name>
    <dbReference type="NCBI Taxonomy" id="408172"/>
    <lineage>
        <taxon>unclassified sequences</taxon>
        <taxon>metagenomes</taxon>
        <taxon>ecological metagenomes</taxon>
    </lineage>
</organism>
<dbReference type="PANTHER" id="PTHR11851">
    <property type="entry name" value="METALLOPROTEASE"/>
    <property type="match status" value="1"/>
</dbReference>
<dbReference type="EMBL" id="UINC01023667">
    <property type="protein sequence ID" value="SVA95781.1"/>
    <property type="molecule type" value="Genomic_DNA"/>
</dbReference>
<dbReference type="InterPro" id="IPR007863">
    <property type="entry name" value="Peptidase_M16_C"/>
</dbReference>
<dbReference type="Pfam" id="PF00675">
    <property type="entry name" value="Peptidase_M16"/>
    <property type="match status" value="1"/>
</dbReference>
<dbReference type="AlphaFoldDB" id="A0A382A3I1"/>
<feature type="domain" description="Peptidase M16 N-terminal" evidence="1">
    <location>
        <begin position="65"/>
        <end position="175"/>
    </location>
</feature>
<evidence type="ECO:0008006" key="4">
    <source>
        <dbReference type="Google" id="ProtNLM"/>
    </source>
</evidence>
<protein>
    <recommendedName>
        <fullName evidence="4">Peptidase M16 C-terminal domain-containing protein</fullName>
    </recommendedName>
</protein>
<dbReference type="GO" id="GO:0046872">
    <property type="term" value="F:metal ion binding"/>
    <property type="evidence" value="ECO:0007669"/>
    <property type="project" value="InterPro"/>
</dbReference>
<feature type="domain" description="Peptidase M16 C-terminal" evidence="2">
    <location>
        <begin position="214"/>
        <end position="387"/>
    </location>
</feature>
<gene>
    <name evidence="3" type="ORF">METZ01_LOCUS148635</name>
</gene>
<dbReference type="PANTHER" id="PTHR11851:SF224">
    <property type="entry name" value="PROCESSING PROTEASE"/>
    <property type="match status" value="1"/>
</dbReference>
<dbReference type="Gene3D" id="3.30.830.10">
    <property type="entry name" value="Metalloenzyme, LuxS/M16 peptidase-like"/>
    <property type="match status" value="2"/>
</dbReference>
<dbReference type="InterPro" id="IPR050361">
    <property type="entry name" value="MPP/UQCRC_Complex"/>
</dbReference>
<evidence type="ECO:0000259" key="2">
    <source>
        <dbReference type="Pfam" id="PF05193"/>
    </source>
</evidence>
<name>A0A382A3I1_9ZZZZ</name>
<dbReference type="Pfam" id="PF05193">
    <property type="entry name" value="Peptidase_M16_C"/>
    <property type="match status" value="1"/>
</dbReference>
<dbReference type="InterPro" id="IPR011249">
    <property type="entry name" value="Metalloenz_LuxS/M16"/>
</dbReference>
<dbReference type="InterPro" id="IPR011765">
    <property type="entry name" value="Pept_M16_N"/>
</dbReference>
<sequence length="497" mass="53770">MSQGARVVNRLATGAVCFLLPAIVLGQTPAEWPVESPPAPLAQTEVQFPPYEVRTLDNGMRIVVVLHHEQPVVSVRLLVGAGTAHEPAGKAGLASLLGALLDQGTTSRTAQDIAETIDTIGGSLGVGAGSDLTFVNAVVMSDSFDLVMEIVSDLVRHPAFTVGEIERQRRQIVSGLQVGFEDPDYLASIVFDRLVYGFHPYGRPQSGTLESLPTITSDDLHAFHETYFAPNNSILAIVGDLTADTAFNTTERIFGDWSKKPIEPLRLSEPPPPTRRLIVVDKPGAVQTEIRIGHIGVARKHPDYLPLDIAIRVLGGEGSNRLGRVLRSDRGLTYGAEASMHTLQFIGDVEAQTATRTETTVEALGLMIEEFRRLRQERVGVRELSGVQAYISGSFPLELETPDAIALRVLNVVFYGLALGELATYRERVGAVTVGDIQRVSREYLTPDRLSIVLVGDASEFVDDLAAAGYTDIERVPVTDLDLSSTDLTRSGSSLSR</sequence>
<evidence type="ECO:0000313" key="3">
    <source>
        <dbReference type="EMBL" id="SVA95781.1"/>
    </source>
</evidence>